<proteinExistence type="predicted"/>
<dbReference type="InterPro" id="IPR011991">
    <property type="entry name" value="ArsR-like_HTH"/>
</dbReference>
<dbReference type="PROSITE" id="PS50987">
    <property type="entry name" value="HTH_ARSR_2"/>
    <property type="match status" value="1"/>
</dbReference>
<dbReference type="Gene3D" id="1.10.10.10">
    <property type="entry name" value="Winged helix-like DNA-binding domain superfamily/Winged helix DNA-binding domain"/>
    <property type="match status" value="1"/>
</dbReference>
<accession>A0A7Z0HZE5</accession>
<dbReference type="AlphaFoldDB" id="A0A7Z0HZE5"/>
<dbReference type="Proteomes" id="UP000529417">
    <property type="component" value="Unassembled WGS sequence"/>
</dbReference>
<protein>
    <submittedName>
        <fullName evidence="2">Winged helix-turn-helix transcriptional regulator</fullName>
    </submittedName>
</protein>
<sequence>MAKHDSLLDLLFTALGDPTRRAILTRLAQGEASVTELAAAHDMALPSFMKHLRKLEQARLITTNKAGRIRSCALSANAFAPIETWLDAQRALWTDRLDRHDDYLRNLHRRRQDEAEPEN</sequence>
<dbReference type="EMBL" id="JACBXS010000015">
    <property type="protein sequence ID" value="NYS25098.1"/>
    <property type="molecule type" value="Genomic_DNA"/>
</dbReference>
<evidence type="ECO:0000259" key="1">
    <source>
        <dbReference type="PROSITE" id="PS50987"/>
    </source>
</evidence>
<dbReference type="InterPro" id="IPR036388">
    <property type="entry name" value="WH-like_DNA-bd_sf"/>
</dbReference>
<dbReference type="SUPFAM" id="SSF46785">
    <property type="entry name" value="Winged helix' DNA-binding domain"/>
    <property type="match status" value="1"/>
</dbReference>
<comment type="caution">
    <text evidence="2">The sequence shown here is derived from an EMBL/GenBank/DDBJ whole genome shotgun (WGS) entry which is preliminary data.</text>
</comment>
<evidence type="ECO:0000313" key="2">
    <source>
        <dbReference type="EMBL" id="NYS25098.1"/>
    </source>
</evidence>
<dbReference type="InterPro" id="IPR036390">
    <property type="entry name" value="WH_DNA-bd_sf"/>
</dbReference>
<feature type="domain" description="HTH arsR-type" evidence="1">
    <location>
        <begin position="1"/>
        <end position="94"/>
    </location>
</feature>
<dbReference type="SMART" id="SM00418">
    <property type="entry name" value="HTH_ARSR"/>
    <property type="match status" value="1"/>
</dbReference>
<reference evidence="2 3" key="1">
    <citation type="journal article" date="2000" name="Arch. Microbiol.">
        <title>Rhodobaca bogoriensis gen. nov. and sp. nov., an alkaliphilic purple nonsulfur bacterium from African Rift Valley soda lakes.</title>
        <authorList>
            <person name="Milford A.D."/>
            <person name="Achenbach L.A."/>
            <person name="Jung D.O."/>
            <person name="Madigan M.T."/>
        </authorList>
    </citation>
    <scope>NUCLEOTIDE SEQUENCE [LARGE SCALE GENOMIC DNA]</scope>
    <source>
        <strain evidence="2 3">2376</strain>
    </source>
</reference>
<gene>
    <name evidence="2" type="ORF">HUK65_08835</name>
</gene>
<dbReference type="CDD" id="cd00090">
    <property type="entry name" value="HTH_ARSR"/>
    <property type="match status" value="1"/>
</dbReference>
<dbReference type="PANTHER" id="PTHR38600:SF2">
    <property type="entry name" value="SLL0088 PROTEIN"/>
    <property type="match status" value="1"/>
</dbReference>
<dbReference type="PANTHER" id="PTHR38600">
    <property type="entry name" value="TRANSCRIPTIONAL REGULATORY PROTEIN"/>
    <property type="match status" value="1"/>
</dbReference>
<dbReference type="GO" id="GO:0003700">
    <property type="term" value="F:DNA-binding transcription factor activity"/>
    <property type="evidence" value="ECO:0007669"/>
    <property type="project" value="InterPro"/>
</dbReference>
<keyword evidence="3" id="KW-1185">Reference proteome</keyword>
<dbReference type="InterPro" id="IPR001845">
    <property type="entry name" value="HTH_ArsR_DNA-bd_dom"/>
</dbReference>
<evidence type="ECO:0000313" key="3">
    <source>
        <dbReference type="Proteomes" id="UP000529417"/>
    </source>
</evidence>
<name>A0A7Z0HZE5_9RHOB</name>
<organism evidence="2 3">
    <name type="scientific">Rhabdonatronobacter sediminivivens</name>
    <dbReference type="NCBI Taxonomy" id="2743469"/>
    <lineage>
        <taxon>Bacteria</taxon>
        <taxon>Pseudomonadati</taxon>
        <taxon>Pseudomonadota</taxon>
        <taxon>Alphaproteobacteria</taxon>
        <taxon>Rhodobacterales</taxon>
        <taxon>Paracoccaceae</taxon>
        <taxon>Rhabdonatronobacter</taxon>
    </lineage>
</organism>
<dbReference type="Pfam" id="PF12840">
    <property type="entry name" value="HTH_20"/>
    <property type="match status" value="1"/>
</dbReference>
<dbReference type="RefSeq" id="WP_179905804.1">
    <property type="nucleotide sequence ID" value="NZ_JACBXS010000015.1"/>
</dbReference>
<dbReference type="NCBIfam" id="NF033788">
    <property type="entry name" value="HTH_metalloreg"/>
    <property type="match status" value="1"/>
</dbReference>